<dbReference type="Gene3D" id="3.20.20.80">
    <property type="entry name" value="Glycosidases"/>
    <property type="match status" value="1"/>
</dbReference>
<comment type="similarity">
    <text evidence="1">Belongs to the glycosyl hydrolase 2 family.</text>
</comment>
<organism evidence="6 7">
    <name type="scientific">Reichenbachiella carrageenanivorans</name>
    <dbReference type="NCBI Taxonomy" id="2979869"/>
    <lineage>
        <taxon>Bacteria</taxon>
        <taxon>Pseudomonadati</taxon>
        <taxon>Bacteroidota</taxon>
        <taxon>Cytophagia</taxon>
        <taxon>Cytophagales</taxon>
        <taxon>Reichenbachiellaceae</taxon>
        <taxon>Reichenbachiella</taxon>
    </lineage>
</organism>
<feature type="signal peptide" evidence="4">
    <location>
        <begin position="1"/>
        <end position="19"/>
    </location>
</feature>
<keyword evidence="2" id="KW-0378">Hydrolase</keyword>
<dbReference type="Proteomes" id="UP001062165">
    <property type="component" value="Chromosome"/>
</dbReference>
<dbReference type="InterPro" id="IPR051913">
    <property type="entry name" value="GH2_Domain-Containing"/>
</dbReference>
<name>A0ABY6D7G7_9BACT</name>
<evidence type="ECO:0000256" key="1">
    <source>
        <dbReference type="ARBA" id="ARBA00007401"/>
    </source>
</evidence>
<dbReference type="SUPFAM" id="SSF49303">
    <property type="entry name" value="beta-Galactosidase/glucuronidase domain"/>
    <property type="match status" value="1"/>
</dbReference>
<dbReference type="PANTHER" id="PTHR42732">
    <property type="entry name" value="BETA-GALACTOSIDASE"/>
    <property type="match status" value="1"/>
</dbReference>
<dbReference type="InterPro" id="IPR006103">
    <property type="entry name" value="Glyco_hydro_2_cat"/>
</dbReference>
<dbReference type="RefSeq" id="WP_263052822.1">
    <property type="nucleotide sequence ID" value="NZ_CP106735.1"/>
</dbReference>
<reference evidence="6" key="1">
    <citation type="submission" date="2022-10" db="EMBL/GenBank/DDBJ databases">
        <title>Comparative genomics and taxonomic characterization of three novel marine species of genus Reichenbachiella exhibiting antioxidant and polysaccharide degradation activities.</title>
        <authorList>
            <person name="Muhammad N."/>
            <person name="Lee Y.-J."/>
            <person name="Ko J."/>
            <person name="Kim S.-G."/>
        </authorList>
    </citation>
    <scope>NUCLEOTIDE SEQUENCE</scope>
    <source>
        <strain evidence="6">Wsw4-B4</strain>
    </source>
</reference>
<dbReference type="InterPro" id="IPR017853">
    <property type="entry name" value="GH"/>
</dbReference>
<dbReference type="InterPro" id="IPR032311">
    <property type="entry name" value="DUF4982"/>
</dbReference>
<evidence type="ECO:0000259" key="5">
    <source>
        <dbReference type="PROSITE" id="PS51175"/>
    </source>
</evidence>
<keyword evidence="3" id="KW-0326">Glycosidase</keyword>
<dbReference type="InterPro" id="IPR013783">
    <property type="entry name" value="Ig-like_fold"/>
</dbReference>
<evidence type="ECO:0000313" key="7">
    <source>
        <dbReference type="Proteomes" id="UP001062165"/>
    </source>
</evidence>
<evidence type="ECO:0000313" key="6">
    <source>
        <dbReference type="EMBL" id="UXX81093.1"/>
    </source>
</evidence>
<dbReference type="SUPFAM" id="SSF51445">
    <property type="entry name" value="(Trans)glycosidases"/>
    <property type="match status" value="1"/>
</dbReference>
<dbReference type="Pfam" id="PF18565">
    <property type="entry name" value="Glyco_hydro2_C5"/>
    <property type="match status" value="1"/>
</dbReference>
<dbReference type="InterPro" id="IPR059177">
    <property type="entry name" value="GH29D-like_dom"/>
</dbReference>
<dbReference type="InterPro" id="IPR006101">
    <property type="entry name" value="Glyco_hydro_2"/>
</dbReference>
<dbReference type="InterPro" id="IPR006102">
    <property type="entry name" value="Ig-like_GH2"/>
</dbReference>
<dbReference type="InterPro" id="IPR040605">
    <property type="entry name" value="Glyco_hydro2_dom5"/>
</dbReference>
<feature type="chain" id="PRO_5046172356" evidence="4">
    <location>
        <begin position="20"/>
        <end position="1011"/>
    </location>
</feature>
<dbReference type="Gene3D" id="2.60.120.260">
    <property type="entry name" value="Galactose-binding domain-like"/>
    <property type="match status" value="2"/>
</dbReference>
<dbReference type="InterPro" id="IPR008979">
    <property type="entry name" value="Galactose-bd-like_sf"/>
</dbReference>
<sequence>MIRYLVFIALFLMSSVTWGQQTLSFDQNWKFTLGDYEGAQEVGYIDDHWRKLNVPHDWSIEGEYDEDHPMGGQCGYLPAGFGWYRKTIAVPEEWKGKHVQIAFDGVFMNSTVWANGRLLGTRPYGWISFAYDISTEVQSSDTITIAVRVDNDKQPAARWYTGSGIYAHTWIHVKDPVHIPNNGLFIRTTGNEVSIDTELNNTKSKKYKTSLNTTILDPDGKKVASSSSALTLAAKAESLVKQKLTITDPKLWSVSSPQLYTAISEVVIGKRVADRVTTRFGVRDIEWKPETGMWLNGENIKLQGVCNHQDAGALGAAVPDKMVRFRIRQLKAMGVNAIRTSHNPQTPIFYQICDEEGMMVMDEIFDGWKKKAANDYGAHAFDSWWKQDLTDWIKRDRNHPSIVIYSVGNETEGEIGEALVAQCHLLDDTRPVTSGHSSSEYMDVFGVNGSSEKMGWFENLETDRVFIGTENTHTWQVRGFYRTQTWYRDGYPNARQKPYDYPDLTEQEVFTYDWTNAAGKANYKQIFNSSYDNAMVRLTSRQNIAQLRDIPNYAGSFRWTGYDYIGEASYVHGGWPFKSFMGGAIDMANFEKDLFYLYQSQWTTQPMVHILPHWTHPTLALDTTIPVWVYSNCDEVELFLDGRSLGKQTPGEAWDQMQCQWMVGWQPGELKAVGYKAGKAVIEEIVRTAGAPAQLALSIDGEPLDQRKDDLVQVRVTTQDEKGAFYPYGENRSYFYVIGSGRIQALDNGSPIDVEKHFEAKDRQAFFGLTRAYIASTDAEGPVTLLVGSILGEKKQVSSNKVSIDTQLLALRGQQANPTLKIYYTTDGSEPKTTSTVYEKAFEVPLGTTVRALVTADGEAVCQMQERFAMDEGFVWDAKAMAAVPGGDQAEDATYDVAIFSNQGKGYQGKGYLDFGRNAGGYVEWYQENDGSPGQFLLQIRYSALNKIRDTYRVRLTVNGKDQELEWPATSGYRSTWDTVEVLVNFGSGANTVRITSLQDDGLCIDELKVK</sequence>
<dbReference type="PROSITE" id="PS51175">
    <property type="entry name" value="CBM6"/>
    <property type="match status" value="1"/>
</dbReference>
<dbReference type="Pfam" id="PF00703">
    <property type="entry name" value="Glyco_hydro_2"/>
    <property type="match status" value="1"/>
</dbReference>
<keyword evidence="4" id="KW-0732">Signal</keyword>
<evidence type="ECO:0000256" key="4">
    <source>
        <dbReference type="SAM" id="SignalP"/>
    </source>
</evidence>
<evidence type="ECO:0000256" key="3">
    <source>
        <dbReference type="ARBA" id="ARBA00023295"/>
    </source>
</evidence>
<feature type="domain" description="CBM6" evidence="5">
    <location>
        <begin position="886"/>
        <end position="1011"/>
    </location>
</feature>
<dbReference type="Pfam" id="PF13290">
    <property type="entry name" value="CHB_HEX_C_1"/>
    <property type="match status" value="1"/>
</dbReference>
<dbReference type="InterPro" id="IPR036156">
    <property type="entry name" value="Beta-gal/glucu_dom_sf"/>
</dbReference>
<dbReference type="SUPFAM" id="SSF49785">
    <property type="entry name" value="Galactose-binding domain-like"/>
    <property type="match status" value="2"/>
</dbReference>
<dbReference type="InterPro" id="IPR005084">
    <property type="entry name" value="CBM6"/>
</dbReference>
<dbReference type="EMBL" id="CP106735">
    <property type="protein sequence ID" value="UXX81093.1"/>
    <property type="molecule type" value="Genomic_DNA"/>
</dbReference>
<keyword evidence="7" id="KW-1185">Reference proteome</keyword>
<dbReference type="PANTHER" id="PTHR42732:SF1">
    <property type="entry name" value="BETA-MANNOSIDASE"/>
    <property type="match status" value="1"/>
</dbReference>
<protein>
    <submittedName>
        <fullName evidence="6">DUF4982 domain-containing protein</fullName>
    </submittedName>
</protein>
<evidence type="ECO:0000256" key="2">
    <source>
        <dbReference type="ARBA" id="ARBA00022801"/>
    </source>
</evidence>
<proteinExistence type="inferred from homology"/>
<gene>
    <name evidence="6" type="ORF">N7E81_08265</name>
</gene>
<dbReference type="Gene3D" id="2.60.40.10">
    <property type="entry name" value="Immunoglobulins"/>
    <property type="match status" value="3"/>
</dbReference>
<accession>A0ABY6D7G7</accession>
<dbReference type="Pfam" id="PF16355">
    <property type="entry name" value="DUF4982"/>
    <property type="match status" value="1"/>
</dbReference>
<dbReference type="PRINTS" id="PR00132">
    <property type="entry name" value="GLHYDRLASE2"/>
</dbReference>
<dbReference type="Pfam" id="PF02836">
    <property type="entry name" value="Glyco_hydro_2_C"/>
    <property type="match status" value="1"/>
</dbReference>